<sequence length="644" mass="70750">METSAPKRRRTSPRTAVPIQTEESPNAPLPAETPDSTGGLTRALRTQLDLRSAKRNADSAGGQDLDDGTTAGDEDQAIKSPPRRLTAKRAIPRPIPRPLPPPAPEEADEVINPFARRGLRRSPPLGVLPEVVVPEPELPPTPERPDPVVSTPPSGIHNTPSRRPKRTRALAERIKSSSPLKQPPTRPPEPGQVVDANDQPRSPSKKGQQVSPPAPREPSAAELRGLKPIDPDADRKKLRDSLLAQLVSLEKDLSTATKENERLRQARLSRKEASPPPNSDEILSLLRRHALPPEKEPLPTPTDDWLASALNPISFLPFSKPLPVAPQPVPDNLDKPIISHHPLPITATESLPFLRAFTPLTFTSQIFPLPKQDADKPLLQQHFITASSATPCKGLFTVRMEMTVNTKTLAIQEIQVPKMDPPAAEAELGSFIRKITNTPDDGNGSVTLSSGLHNNISVLTWAMGEWLRVGVERAKVWKVLEEEVNDKSRLVEMVKKSRERKKQNRGRKRKKSDDDHHDEDEGEEGGAGDEEGGGKDKRYDAGDLLPYMGKTCLDLEIPVLNGGQETEEEVSGLRVSWRVEFDWTGEARSDIGVLVGIPGKWHKHDERGQLSTIPQLFDELIQGGEEPLVAVRTVVALLAGEQRS</sequence>
<name>A0AAN6XEH8_9PEZI</name>
<dbReference type="Proteomes" id="UP001303160">
    <property type="component" value="Unassembled WGS sequence"/>
</dbReference>
<feature type="compositionally biased region" description="Basic and acidic residues" evidence="1">
    <location>
        <begin position="224"/>
        <end position="234"/>
    </location>
</feature>
<reference evidence="2" key="1">
    <citation type="journal article" date="2023" name="Mol. Phylogenet. Evol.">
        <title>Genome-scale phylogeny and comparative genomics of the fungal order Sordariales.</title>
        <authorList>
            <person name="Hensen N."/>
            <person name="Bonometti L."/>
            <person name="Westerberg I."/>
            <person name="Brannstrom I.O."/>
            <person name="Guillou S."/>
            <person name="Cros-Aarteil S."/>
            <person name="Calhoun S."/>
            <person name="Haridas S."/>
            <person name="Kuo A."/>
            <person name="Mondo S."/>
            <person name="Pangilinan J."/>
            <person name="Riley R."/>
            <person name="LaButti K."/>
            <person name="Andreopoulos B."/>
            <person name="Lipzen A."/>
            <person name="Chen C."/>
            <person name="Yan M."/>
            <person name="Daum C."/>
            <person name="Ng V."/>
            <person name="Clum A."/>
            <person name="Steindorff A."/>
            <person name="Ohm R.A."/>
            <person name="Martin F."/>
            <person name="Silar P."/>
            <person name="Natvig D.O."/>
            <person name="Lalanne C."/>
            <person name="Gautier V."/>
            <person name="Ament-Velasquez S.L."/>
            <person name="Kruys A."/>
            <person name="Hutchinson M.I."/>
            <person name="Powell A.J."/>
            <person name="Barry K."/>
            <person name="Miller A.N."/>
            <person name="Grigoriev I.V."/>
            <person name="Debuchy R."/>
            <person name="Gladieux P."/>
            <person name="Hiltunen Thoren M."/>
            <person name="Johannesson H."/>
        </authorList>
    </citation>
    <scope>NUCLEOTIDE SEQUENCE</scope>
    <source>
        <strain evidence="2">CBS 315.58</strain>
    </source>
</reference>
<keyword evidence="3" id="KW-1185">Reference proteome</keyword>
<comment type="caution">
    <text evidence="2">The sequence shown here is derived from an EMBL/GenBank/DDBJ whole genome shotgun (WGS) entry which is preliminary data.</text>
</comment>
<reference evidence="2" key="2">
    <citation type="submission" date="2023-05" db="EMBL/GenBank/DDBJ databases">
        <authorList>
            <consortium name="Lawrence Berkeley National Laboratory"/>
            <person name="Steindorff A."/>
            <person name="Hensen N."/>
            <person name="Bonometti L."/>
            <person name="Westerberg I."/>
            <person name="Brannstrom I.O."/>
            <person name="Guillou S."/>
            <person name="Cros-Aarteil S."/>
            <person name="Calhoun S."/>
            <person name="Haridas S."/>
            <person name="Kuo A."/>
            <person name="Mondo S."/>
            <person name="Pangilinan J."/>
            <person name="Riley R."/>
            <person name="Labutti K."/>
            <person name="Andreopoulos B."/>
            <person name="Lipzen A."/>
            <person name="Chen C."/>
            <person name="Yanf M."/>
            <person name="Daum C."/>
            <person name="Ng V."/>
            <person name="Clum A."/>
            <person name="Ohm R."/>
            <person name="Martin F."/>
            <person name="Silar P."/>
            <person name="Natvig D."/>
            <person name="Lalanne C."/>
            <person name="Gautier V."/>
            <person name="Ament-Velasquez S.L."/>
            <person name="Kruys A."/>
            <person name="Hutchinson M.I."/>
            <person name="Powell A.J."/>
            <person name="Barry K."/>
            <person name="Miller A.N."/>
            <person name="Grigoriev I.V."/>
            <person name="Debuchy R."/>
            <person name="Gladieux P."/>
            <person name="Thoren M.H."/>
            <person name="Johannesson H."/>
        </authorList>
    </citation>
    <scope>NUCLEOTIDE SEQUENCE</scope>
    <source>
        <strain evidence="2">CBS 315.58</strain>
    </source>
</reference>
<proteinExistence type="predicted"/>
<evidence type="ECO:0000313" key="2">
    <source>
        <dbReference type="EMBL" id="KAK4199248.1"/>
    </source>
</evidence>
<gene>
    <name evidence="2" type="ORF">QBC40DRAFT_228147</name>
</gene>
<feature type="compositionally biased region" description="Basic and acidic residues" evidence="1">
    <location>
        <begin position="256"/>
        <end position="273"/>
    </location>
</feature>
<organism evidence="2 3">
    <name type="scientific">Triangularia verruculosa</name>
    <dbReference type="NCBI Taxonomy" id="2587418"/>
    <lineage>
        <taxon>Eukaryota</taxon>
        <taxon>Fungi</taxon>
        <taxon>Dikarya</taxon>
        <taxon>Ascomycota</taxon>
        <taxon>Pezizomycotina</taxon>
        <taxon>Sordariomycetes</taxon>
        <taxon>Sordariomycetidae</taxon>
        <taxon>Sordariales</taxon>
        <taxon>Podosporaceae</taxon>
        <taxon>Triangularia</taxon>
    </lineage>
</organism>
<protein>
    <submittedName>
        <fullName evidence="2">Uncharacterized protein</fullName>
    </submittedName>
</protein>
<feature type="compositionally biased region" description="Basic residues" evidence="1">
    <location>
        <begin position="1"/>
        <end position="12"/>
    </location>
</feature>
<accession>A0AAN6XEH8</accession>
<dbReference type="EMBL" id="MU863934">
    <property type="protein sequence ID" value="KAK4199248.1"/>
    <property type="molecule type" value="Genomic_DNA"/>
</dbReference>
<feature type="compositionally biased region" description="Pro residues" evidence="1">
    <location>
        <begin position="181"/>
        <end position="190"/>
    </location>
</feature>
<feature type="region of interest" description="Disordered" evidence="1">
    <location>
        <begin position="495"/>
        <end position="540"/>
    </location>
</feature>
<feature type="compositionally biased region" description="Polar residues" evidence="1">
    <location>
        <begin position="199"/>
        <end position="210"/>
    </location>
</feature>
<feature type="compositionally biased region" description="Basic residues" evidence="1">
    <location>
        <begin position="81"/>
        <end position="91"/>
    </location>
</feature>
<dbReference type="AlphaFoldDB" id="A0AAN6XEH8"/>
<feature type="compositionally biased region" description="Low complexity" evidence="1">
    <location>
        <begin position="123"/>
        <end position="135"/>
    </location>
</feature>
<feature type="compositionally biased region" description="Pro residues" evidence="1">
    <location>
        <begin position="93"/>
        <end position="104"/>
    </location>
</feature>
<feature type="compositionally biased region" description="Acidic residues" evidence="1">
    <location>
        <begin position="516"/>
        <end position="531"/>
    </location>
</feature>
<feature type="compositionally biased region" description="Basic residues" evidence="1">
    <location>
        <begin position="497"/>
        <end position="510"/>
    </location>
</feature>
<feature type="region of interest" description="Disordered" evidence="1">
    <location>
        <begin position="256"/>
        <end position="280"/>
    </location>
</feature>
<evidence type="ECO:0000256" key="1">
    <source>
        <dbReference type="SAM" id="MobiDB-lite"/>
    </source>
</evidence>
<evidence type="ECO:0000313" key="3">
    <source>
        <dbReference type="Proteomes" id="UP001303160"/>
    </source>
</evidence>
<feature type="region of interest" description="Disordered" evidence="1">
    <location>
        <begin position="1"/>
        <end position="234"/>
    </location>
</feature>
<feature type="compositionally biased region" description="Acidic residues" evidence="1">
    <location>
        <begin position="64"/>
        <end position="75"/>
    </location>
</feature>